<proteinExistence type="predicted"/>
<dbReference type="PATRIC" id="fig|1618566.3.peg.654"/>
<comment type="caution">
    <text evidence="1">The sequence shown here is derived from an EMBL/GenBank/DDBJ whole genome shotgun (WGS) entry which is preliminary data.</text>
</comment>
<evidence type="ECO:0000313" key="2">
    <source>
        <dbReference type="Proteomes" id="UP000034778"/>
    </source>
</evidence>
<evidence type="ECO:0008006" key="3">
    <source>
        <dbReference type="Google" id="ProtNLM"/>
    </source>
</evidence>
<accession>A0A0G0C0D1</accession>
<sequence>MITKDQIKYLSKSFKIDEYSIFREYLQLTFLSYLYQERTANKLFFKGGTALRLIFGSPRFSEDLDFSTSCSNSEIINLLKSIENKISKELPNLIIKPFYKGTEGIRFRIIFSQKEFRYPFSIRLDFHQQKKVLGTKVSTLNTQFPIMIFPQIYHLSGESILLEKFDALKNRNKGRDIFDIWFLLSKSIKIIDIKKSDIENLEKFPQKSLEKDLGQFLPRSQKQIIAVLKTEISKLLKTV</sequence>
<dbReference type="InterPro" id="IPR014942">
    <property type="entry name" value="AbiEii"/>
</dbReference>
<gene>
    <name evidence="1" type="ORF">UR35_C0007G0011</name>
</gene>
<dbReference type="EMBL" id="LBOW01000007">
    <property type="protein sequence ID" value="KKP44595.1"/>
    <property type="molecule type" value="Genomic_DNA"/>
</dbReference>
<protein>
    <recommendedName>
        <fullName evidence="3">Nucleotidyl transferase AbiEii/AbiGii toxin family protein</fullName>
    </recommendedName>
</protein>
<reference evidence="1 2" key="1">
    <citation type="journal article" date="2015" name="Nature">
        <title>rRNA introns, odd ribosomes, and small enigmatic genomes across a large radiation of phyla.</title>
        <authorList>
            <person name="Brown C.T."/>
            <person name="Hug L.A."/>
            <person name="Thomas B.C."/>
            <person name="Sharon I."/>
            <person name="Castelle C.J."/>
            <person name="Singh A."/>
            <person name="Wilkins M.J."/>
            <person name="Williams K.H."/>
            <person name="Banfield J.F."/>
        </authorList>
    </citation>
    <scope>NUCLEOTIDE SEQUENCE [LARGE SCALE GENOMIC DNA]</scope>
</reference>
<dbReference type="AlphaFoldDB" id="A0A0G0C0D1"/>
<dbReference type="Pfam" id="PF08843">
    <property type="entry name" value="AbiEii"/>
    <property type="match status" value="1"/>
</dbReference>
<organism evidence="1 2">
    <name type="scientific">Candidatus Woesebacteria bacterium GW2011_GWB1_33_22</name>
    <dbReference type="NCBI Taxonomy" id="1618566"/>
    <lineage>
        <taxon>Bacteria</taxon>
        <taxon>Candidatus Woeseibacteriota</taxon>
    </lineage>
</organism>
<evidence type="ECO:0000313" key="1">
    <source>
        <dbReference type="EMBL" id="KKP44595.1"/>
    </source>
</evidence>
<dbReference type="STRING" id="1618566.UR35_C0007G0011"/>
<name>A0A0G0C0D1_9BACT</name>
<dbReference type="Gene3D" id="3.10.450.620">
    <property type="entry name" value="JHP933, nucleotidyltransferase-like core domain"/>
    <property type="match status" value="1"/>
</dbReference>
<dbReference type="Proteomes" id="UP000034778">
    <property type="component" value="Unassembled WGS sequence"/>
</dbReference>